<feature type="domain" description="PilZ" evidence="1">
    <location>
        <begin position="11"/>
        <end position="86"/>
    </location>
</feature>
<sequence length="90" mass="9601">MTVEVVAECESGDTVTLTTNDISGGGAFLEWEDPENACVGHLMKLASDDELMLQVFGMLGDGGEAPRVKAQVVRVMDGGIAVRFDPEELE</sequence>
<protein>
    <submittedName>
        <fullName evidence="2">Pilus assembly protein PilZ</fullName>
    </submittedName>
</protein>
<dbReference type="PATRIC" id="fig|106634.4.peg.315"/>
<dbReference type="Pfam" id="PF07238">
    <property type="entry name" value="PilZ"/>
    <property type="match status" value="1"/>
</dbReference>
<dbReference type="GO" id="GO:0035438">
    <property type="term" value="F:cyclic-di-GMP binding"/>
    <property type="evidence" value="ECO:0007669"/>
    <property type="project" value="InterPro"/>
</dbReference>
<dbReference type="EMBL" id="CP011367">
    <property type="protein sequence ID" value="AKJ94132.1"/>
    <property type="molecule type" value="Genomic_DNA"/>
</dbReference>
<organism evidence="2 3">
    <name type="scientific">Thioalkalivibrio versutus</name>
    <dbReference type="NCBI Taxonomy" id="106634"/>
    <lineage>
        <taxon>Bacteria</taxon>
        <taxon>Pseudomonadati</taxon>
        <taxon>Pseudomonadota</taxon>
        <taxon>Gammaproteobacteria</taxon>
        <taxon>Chromatiales</taxon>
        <taxon>Ectothiorhodospiraceae</taxon>
        <taxon>Thioalkalivibrio</taxon>
    </lineage>
</organism>
<dbReference type="Proteomes" id="UP000064201">
    <property type="component" value="Chromosome"/>
</dbReference>
<accession>A0A0G3G3S9</accession>
<dbReference type="AlphaFoldDB" id="A0A0G3G3S9"/>
<dbReference type="InterPro" id="IPR009875">
    <property type="entry name" value="PilZ_domain"/>
</dbReference>
<name>A0A0G3G3S9_9GAMM</name>
<keyword evidence="3" id="KW-1185">Reference proteome</keyword>
<dbReference type="RefSeq" id="WP_019593426.1">
    <property type="nucleotide sequence ID" value="NZ_CP011367.1"/>
</dbReference>
<reference evidence="2 3" key="1">
    <citation type="submission" date="2015-04" db="EMBL/GenBank/DDBJ databases">
        <title>Complete Sequence for the Genome of the Thioalkalivibrio versutus D301.</title>
        <authorList>
            <person name="Mu T."/>
            <person name="Zhou J."/>
            <person name="Xu X."/>
        </authorList>
    </citation>
    <scope>NUCLEOTIDE SEQUENCE [LARGE SCALE GENOMIC DNA]</scope>
    <source>
        <strain evidence="2 3">D301</strain>
    </source>
</reference>
<dbReference type="KEGG" id="tvr:TVD_01545"/>
<evidence type="ECO:0000313" key="3">
    <source>
        <dbReference type="Proteomes" id="UP000064201"/>
    </source>
</evidence>
<evidence type="ECO:0000259" key="1">
    <source>
        <dbReference type="Pfam" id="PF07238"/>
    </source>
</evidence>
<dbReference type="STRING" id="106634.TVD_01545"/>
<proteinExistence type="predicted"/>
<dbReference type="Gene3D" id="2.40.10.220">
    <property type="entry name" value="predicted glycosyltransferase like domains"/>
    <property type="match status" value="1"/>
</dbReference>
<gene>
    <name evidence="2" type="ORF">TVD_01545</name>
</gene>
<evidence type="ECO:0000313" key="2">
    <source>
        <dbReference type="EMBL" id="AKJ94132.1"/>
    </source>
</evidence>